<accession>A0ABW2JWE2</accession>
<keyword evidence="2" id="KW-0732">Signal</keyword>
<keyword evidence="4" id="KW-1185">Reference proteome</keyword>
<protein>
    <submittedName>
        <fullName evidence="3">Uncharacterized protein</fullName>
    </submittedName>
</protein>
<feature type="chain" id="PRO_5046360981" evidence="2">
    <location>
        <begin position="29"/>
        <end position="252"/>
    </location>
</feature>
<organism evidence="3 4">
    <name type="scientific">Streptomyces monticola</name>
    <dbReference type="NCBI Taxonomy" id="2666263"/>
    <lineage>
        <taxon>Bacteria</taxon>
        <taxon>Bacillati</taxon>
        <taxon>Actinomycetota</taxon>
        <taxon>Actinomycetes</taxon>
        <taxon>Kitasatosporales</taxon>
        <taxon>Streptomycetaceae</taxon>
        <taxon>Streptomyces</taxon>
    </lineage>
</organism>
<evidence type="ECO:0000256" key="2">
    <source>
        <dbReference type="SAM" id="SignalP"/>
    </source>
</evidence>
<proteinExistence type="predicted"/>
<feature type="signal peptide" evidence="2">
    <location>
        <begin position="1"/>
        <end position="28"/>
    </location>
</feature>
<sequence>MRLARTAAALAAAAATLALTLTGTTATAADRAADRAPQRTAPGEGPCKTRTGGVYFSPFGHADVTLKPEVKELLKKEKASLAPIAPLSNNPGRTDQFRFPLGWLEDSIEPDIQHLFRVCYPGGLTIARPATDDRAVCDGIWLAVFPKPGAYCNLSINGGKEQRVQLASTTAKDLLVGSSSFHPVITPRVNPKTGELGFGPKDWEFRASKDLQSALAQFDVQLPEGTPLFNLDATLSFLPGPDFWARLKGQGA</sequence>
<feature type="region of interest" description="Disordered" evidence="1">
    <location>
        <begin position="30"/>
        <end position="49"/>
    </location>
</feature>
<dbReference type="Proteomes" id="UP001596523">
    <property type="component" value="Unassembled WGS sequence"/>
</dbReference>
<evidence type="ECO:0000256" key="1">
    <source>
        <dbReference type="SAM" id="MobiDB-lite"/>
    </source>
</evidence>
<comment type="caution">
    <text evidence="3">The sequence shown here is derived from an EMBL/GenBank/DDBJ whole genome shotgun (WGS) entry which is preliminary data.</text>
</comment>
<reference evidence="4" key="1">
    <citation type="journal article" date="2019" name="Int. J. Syst. Evol. Microbiol.">
        <title>The Global Catalogue of Microorganisms (GCM) 10K type strain sequencing project: providing services to taxonomists for standard genome sequencing and annotation.</title>
        <authorList>
            <consortium name="The Broad Institute Genomics Platform"/>
            <consortium name="The Broad Institute Genome Sequencing Center for Infectious Disease"/>
            <person name="Wu L."/>
            <person name="Ma J."/>
        </authorList>
    </citation>
    <scope>NUCLEOTIDE SEQUENCE [LARGE SCALE GENOMIC DNA]</scope>
    <source>
        <strain evidence="4">SYNS20</strain>
    </source>
</reference>
<dbReference type="RefSeq" id="WP_381839314.1">
    <property type="nucleotide sequence ID" value="NZ_JBHTCF010000025.1"/>
</dbReference>
<gene>
    <name evidence="3" type="ORF">ACFQVC_37345</name>
</gene>
<evidence type="ECO:0000313" key="3">
    <source>
        <dbReference type="EMBL" id="MFC7309869.1"/>
    </source>
</evidence>
<dbReference type="EMBL" id="JBHTCF010000025">
    <property type="protein sequence ID" value="MFC7309869.1"/>
    <property type="molecule type" value="Genomic_DNA"/>
</dbReference>
<name>A0ABW2JWE2_9ACTN</name>
<evidence type="ECO:0000313" key="4">
    <source>
        <dbReference type="Proteomes" id="UP001596523"/>
    </source>
</evidence>